<evidence type="ECO:0000313" key="1">
    <source>
        <dbReference type="EMBL" id="MXR52651.1"/>
    </source>
</evidence>
<comment type="caution">
    <text evidence="1">The sequence shown here is derived from an EMBL/GenBank/DDBJ whole genome shotgun (WGS) entry which is preliminary data.</text>
</comment>
<dbReference type="Pfam" id="PF20127">
    <property type="entry name" value="DUF6517"/>
    <property type="match status" value="1"/>
</dbReference>
<dbReference type="EMBL" id="WUUT01000005">
    <property type="protein sequence ID" value="MXR52651.1"/>
    <property type="molecule type" value="Genomic_DNA"/>
</dbReference>
<organism evidence="1 2">
    <name type="scientific">Halovenus carboxidivorans</name>
    <dbReference type="NCBI Taxonomy" id="2692199"/>
    <lineage>
        <taxon>Archaea</taxon>
        <taxon>Methanobacteriati</taxon>
        <taxon>Methanobacteriota</taxon>
        <taxon>Stenosarchaea group</taxon>
        <taxon>Halobacteria</taxon>
        <taxon>Halobacteriales</taxon>
        <taxon>Haloarculaceae</taxon>
        <taxon>Halovenus</taxon>
    </lineage>
</organism>
<reference evidence="1 2" key="1">
    <citation type="submission" date="2019-12" db="EMBL/GenBank/DDBJ databases">
        <title>Isolation and characterization of three novel carbon monoxide-oxidizing members of Halobacteria from salione crusts and soils.</title>
        <authorList>
            <person name="Myers M.R."/>
            <person name="King G.M."/>
        </authorList>
    </citation>
    <scope>NUCLEOTIDE SEQUENCE [LARGE SCALE GENOMIC DNA]</scope>
    <source>
        <strain evidence="1 2">WSH3</strain>
    </source>
</reference>
<accession>A0A6B0TBP1</accession>
<keyword evidence="2" id="KW-1185">Reference proteome</keyword>
<name>A0A6B0TBP1_9EURY</name>
<evidence type="ECO:0000313" key="2">
    <source>
        <dbReference type="Proteomes" id="UP000466535"/>
    </source>
</evidence>
<dbReference type="OrthoDB" id="300230at2157"/>
<dbReference type="AlphaFoldDB" id="A0A6B0TBP1"/>
<protein>
    <submittedName>
        <fullName evidence="1">Uncharacterized protein</fullName>
    </submittedName>
</protein>
<dbReference type="InterPro" id="IPR045396">
    <property type="entry name" value="DUF6517"/>
</dbReference>
<dbReference type="RefSeq" id="WP_159764769.1">
    <property type="nucleotide sequence ID" value="NZ_WUUT01000005.1"/>
</dbReference>
<gene>
    <name evidence="1" type="ORF">GRX03_13680</name>
</gene>
<sequence>MSSNRPDPVVPQAAFDDAGFSLAEQRTERLFELAAARIDGETFRYEDDRSRTALAAATDETVDHPVRFVAITRLRFQPSLPPGVSLSAFASTVRREARSSFADRLERRGLTEIREGRRDRLRVGRRGRARVRTFRATDPLPEVDGRSLALSFRLTVLTHRRRGVIVTAGFPSAPLADQFGIADAADPLTRTAEEYESEFRQLLDAIYQRLTA</sequence>
<proteinExistence type="predicted"/>
<dbReference type="Proteomes" id="UP000466535">
    <property type="component" value="Unassembled WGS sequence"/>
</dbReference>